<evidence type="ECO:0000313" key="3">
    <source>
        <dbReference type="Proteomes" id="UP000276133"/>
    </source>
</evidence>
<organism evidence="2 3">
    <name type="scientific">Brachionus plicatilis</name>
    <name type="common">Marine rotifer</name>
    <name type="synonym">Brachionus muelleri</name>
    <dbReference type="NCBI Taxonomy" id="10195"/>
    <lineage>
        <taxon>Eukaryota</taxon>
        <taxon>Metazoa</taxon>
        <taxon>Spiralia</taxon>
        <taxon>Gnathifera</taxon>
        <taxon>Rotifera</taxon>
        <taxon>Eurotatoria</taxon>
        <taxon>Monogononta</taxon>
        <taxon>Pseudotrocha</taxon>
        <taxon>Ploima</taxon>
        <taxon>Brachionidae</taxon>
        <taxon>Brachionus</taxon>
    </lineage>
</organism>
<feature type="compositionally biased region" description="Polar residues" evidence="1">
    <location>
        <begin position="104"/>
        <end position="113"/>
    </location>
</feature>
<keyword evidence="3" id="KW-1185">Reference proteome</keyword>
<comment type="caution">
    <text evidence="2">The sequence shown here is derived from an EMBL/GenBank/DDBJ whole genome shotgun (WGS) entry which is preliminary data.</text>
</comment>
<reference evidence="2 3" key="1">
    <citation type="journal article" date="2018" name="Sci. Rep.">
        <title>Genomic signatures of local adaptation to the degree of environmental predictability in rotifers.</title>
        <authorList>
            <person name="Franch-Gras L."/>
            <person name="Hahn C."/>
            <person name="Garcia-Roger E.M."/>
            <person name="Carmona M.J."/>
            <person name="Serra M."/>
            <person name="Gomez A."/>
        </authorList>
    </citation>
    <scope>NUCLEOTIDE SEQUENCE [LARGE SCALE GENOMIC DNA]</scope>
    <source>
        <strain evidence="2">HYR1</strain>
    </source>
</reference>
<gene>
    <name evidence="2" type="ORF">BpHYR1_015655</name>
</gene>
<dbReference type="AlphaFoldDB" id="A0A3M7RIH5"/>
<accession>A0A3M7RIH5</accession>
<feature type="region of interest" description="Disordered" evidence="1">
    <location>
        <begin position="88"/>
        <end position="151"/>
    </location>
</feature>
<evidence type="ECO:0000313" key="2">
    <source>
        <dbReference type="EMBL" id="RNA23371.1"/>
    </source>
</evidence>
<evidence type="ECO:0000256" key="1">
    <source>
        <dbReference type="SAM" id="MobiDB-lite"/>
    </source>
</evidence>
<feature type="compositionally biased region" description="Low complexity" evidence="1">
    <location>
        <begin position="93"/>
        <end position="103"/>
    </location>
</feature>
<dbReference type="Proteomes" id="UP000276133">
    <property type="component" value="Unassembled WGS sequence"/>
</dbReference>
<name>A0A3M7RIH5_BRAPC</name>
<feature type="compositionally biased region" description="Low complexity" evidence="1">
    <location>
        <begin position="232"/>
        <end position="244"/>
    </location>
</feature>
<proteinExistence type="predicted"/>
<feature type="compositionally biased region" description="Polar residues" evidence="1">
    <location>
        <begin position="138"/>
        <end position="151"/>
    </location>
</feature>
<dbReference type="EMBL" id="REGN01003299">
    <property type="protein sequence ID" value="RNA23371.1"/>
    <property type="molecule type" value="Genomic_DNA"/>
</dbReference>
<sequence>MDYKINNNFVSYFLTLIHEEGNRYLPLKNLVNSNPIINQKSAIGNFSTPPNSKIISLNQSSNSENIFDSTLSNVNTPHSNFKNRKITLQPLPSNSSRSSAANSPVDQNSSYMKPNNFKRHNTFAGSSSSSPIPGMLSPRNSSNNTPPYLSKLNNKATLFDFITTPNKSPSHQKSSNSQSLINDFKNRFVQHQNKLQSQQTNGKVQKTPQSPLVIQPNIDSPFLENDQFPEINSKNSTQSNQTNQEDQKKVDYSKLGESVKNSLKSNELLKISTLSNFYCELILILQRYDEFIFFQTFNLEAI</sequence>
<feature type="region of interest" description="Disordered" evidence="1">
    <location>
        <begin position="193"/>
        <end position="253"/>
    </location>
</feature>
<protein>
    <submittedName>
        <fullName evidence="2">Uncharacterized protein</fullName>
    </submittedName>
</protein>
<feature type="compositionally biased region" description="Polar residues" evidence="1">
    <location>
        <begin position="193"/>
        <end position="212"/>
    </location>
</feature>